<feature type="domain" description="Peptidase A2" evidence="9">
    <location>
        <begin position="269"/>
        <end position="343"/>
    </location>
</feature>
<gene>
    <name evidence="11" type="ORF">C7M84_003968</name>
</gene>
<dbReference type="InterPro" id="IPR050951">
    <property type="entry name" value="Retrovirus_Pol_polyprotein"/>
</dbReference>
<keyword evidence="1" id="KW-0645">Protease</keyword>
<keyword evidence="4" id="KW-0540">Nuclease</keyword>
<dbReference type="Gene3D" id="3.10.10.10">
    <property type="entry name" value="HIV Type 1 Reverse Transcriptase, subunit A, domain 1"/>
    <property type="match status" value="1"/>
</dbReference>
<dbReference type="Gene3D" id="2.40.70.10">
    <property type="entry name" value="Acid Proteases"/>
    <property type="match status" value="1"/>
</dbReference>
<dbReference type="Proteomes" id="UP000283509">
    <property type="component" value="Unassembled WGS sequence"/>
</dbReference>
<dbReference type="PROSITE" id="PS00141">
    <property type="entry name" value="ASP_PROTEASE"/>
    <property type="match status" value="1"/>
</dbReference>
<dbReference type="GO" id="GO:0004190">
    <property type="term" value="F:aspartic-type endopeptidase activity"/>
    <property type="evidence" value="ECO:0007669"/>
    <property type="project" value="InterPro"/>
</dbReference>
<dbReference type="InterPro" id="IPR000477">
    <property type="entry name" value="RT_dom"/>
</dbReference>
<keyword evidence="7" id="KW-0695">RNA-directed DNA polymerase</keyword>
<dbReference type="Pfam" id="PF00078">
    <property type="entry name" value="RVT_1"/>
    <property type="match status" value="1"/>
</dbReference>
<evidence type="ECO:0000256" key="3">
    <source>
        <dbReference type="ARBA" id="ARBA00022695"/>
    </source>
</evidence>
<reference evidence="11 12" key="1">
    <citation type="submission" date="2018-04" db="EMBL/GenBank/DDBJ databases">
        <authorList>
            <person name="Zhang X."/>
            <person name="Yuan J."/>
            <person name="Li F."/>
            <person name="Xiang J."/>
        </authorList>
    </citation>
    <scope>NUCLEOTIDE SEQUENCE [LARGE SCALE GENOMIC DNA]</scope>
    <source>
        <tissue evidence="11">Muscle</tissue>
    </source>
</reference>
<evidence type="ECO:0000256" key="5">
    <source>
        <dbReference type="ARBA" id="ARBA00022759"/>
    </source>
</evidence>
<keyword evidence="12" id="KW-1185">Reference proteome</keyword>
<dbReference type="SUPFAM" id="SSF56672">
    <property type="entry name" value="DNA/RNA polymerases"/>
    <property type="match status" value="1"/>
</dbReference>
<evidence type="ECO:0000256" key="1">
    <source>
        <dbReference type="ARBA" id="ARBA00022670"/>
    </source>
</evidence>
<evidence type="ECO:0000313" key="12">
    <source>
        <dbReference type="Proteomes" id="UP000283509"/>
    </source>
</evidence>
<reference evidence="11 12" key="2">
    <citation type="submission" date="2019-01" db="EMBL/GenBank/DDBJ databases">
        <title>The decoding of complex shrimp genome reveals the adaptation for benthos swimmer, frequently molting mechanism and breeding impact on genome.</title>
        <authorList>
            <person name="Sun Y."/>
            <person name="Gao Y."/>
            <person name="Yu Y."/>
        </authorList>
    </citation>
    <scope>NUCLEOTIDE SEQUENCE [LARGE SCALE GENOMIC DNA]</scope>
    <source>
        <tissue evidence="11">Muscle</tissue>
    </source>
</reference>
<feature type="domain" description="Reverse transcriptase" evidence="10">
    <location>
        <begin position="446"/>
        <end position="623"/>
    </location>
</feature>
<evidence type="ECO:0000256" key="4">
    <source>
        <dbReference type="ARBA" id="ARBA00022722"/>
    </source>
</evidence>
<evidence type="ECO:0000256" key="6">
    <source>
        <dbReference type="ARBA" id="ARBA00022801"/>
    </source>
</evidence>
<dbReference type="GO" id="GO:0006508">
    <property type="term" value="P:proteolysis"/>
    <property type="evidence" value="ECO:0007669"/>
    <property type="project" value="UniProtKB-KW"/>
</dbReference>
<dbReference type="Gene3D" id="3.30.70.270">
    <property type="match status" value="1"/>
</dbReference>
<dbReference type="InterPro" id="IPR055469">
    <property type="entry name" value="DUF7041"/>
</dbReference>
<dbReference type="STRING" id="6689.A0A3R7MAG3"/>
<dbReference type="EMBL" id="QCYY01001531">
    <property type="protein sequence ID" value="ROT77388.1"/>
    <property type="molecule type" value="Genomic_DNA"/>
</dbReference>
<dbReference type="InterPro" id="IPR021109">
    <property type="entry name" value="Peptidase_aspartic_dom_sf"/>
</dbReference>
<evidence type="ECO:0000256" key="8">
    <source>
        <dbReference type="SAM" id="MobiDB-lite"/>
    </source>
</evidence>
<dbReference type="PROSITE" id="PS50175">
    <property type="entry name" value="ASP_PROT_RETROV"/>
    <property type="match status" value="1"/>
</dbReference>
<evidence type="ECO:0000313" key="11">
    <source>
        <dbReference type="EMBL" id="ROT77388.1"/>
    </source>
</evidence>
<evidence type="ECO:0000256" key="2">
    <source>
        <dbReference type="ARBA" id="ARBA00022679"/>
    </source>
</evidence>
<dbReference type="SUPFAM" id="SSF50630">
    <property type="entry name" value="Acid proteases"/>
    <property type="match status" value="1"/>
</dbReference>
<dbReference type="CDD" id="cd01647">
    <property type="entry name" value="RT_LTR"/>
    <property type="match status" value="1"/>
</dbReference>
<proteinExistence type="predicted"/>
<dbReference type="AlphaFoldDB" id="A0A3R7MAG3"/>
<dbReference type="GO" id="GO:0004519">
    <property type="term" value="F:endonuclease activity"/>
    <property type="evidence" value="ECO:0007669"/>
    <property type="project" value="UniProtKB-KW"/>
</dbReference>
<keyword evidence="2" id="KW-0808">Transferase</keyword>
<dbReference type="Pfam" id="PF23055">
    <property type="entry name" value="DUF7041"/>
    <property type="match status" value="1"/>
</dbReference>
<accession>A0A3R7MAG3</accession>
<evidence type="ECO:0000259" key="9">
    <source>
        <dbReference type="PROSITE" id="PS50175"/>
    </source>
</evidence>
<dbReference type="InterPro" id="IPR001969">
    <property type="entry name" value="Aspartic_peptidase_AS"/>
</dbReference>
<dbReference type="PANTHER" id="PTHR37984">
    <property type="entry name" value="PROTEIN CBG26694"/>
    <property type="match status" value="1"/>
</dbReference>
<evidence type="ECO:0000259" key="10">
    <source>
        <dbReference type="PROSITE" id="PS50878"/>
    </source>
</evidence>
<dbReference type="OrthoDB" id="6379141at2759"/>
<feature type="region of interest" description="Disordered" evidence="8">
    <location>
        <begin position="194"/>
        <end position="215"/>
    </location>
</feature>
<dbReference type="InterPro" id="IPR001995">
    <property type="entry name" value="Peptidase_A2_cat"/>
</dbReference>
<protein>
    <submittedName>
        <fullName evidence="11">Gag-Pol polyprotein</fullName>
    </submittedName>
</protein>
<dbReference type="InterPro" id="IPR043502">
    <property type="entry name" value="DNA/RNA_pol_sf"/>
</dbReference>
<dbReference type="PANTHER" id="PTHR37984:SF5">
    <property type="entry name" value="PROTEIN NYNRIN-LIKE"/>
    <property type="match status" value="1"/>
</dbReference>
<keyword evidence="3" id="KW-0548">Nucleotidyltransferase</keyword>
<keyword evidence="6" id="KW-0378">Hydrolase</keyword>
<dbReference type="FunFam" id="3.10.10.10:FF:000007">
    <property type="entry name" value="Retrovirus-related Pol polyprotein from transposon 17.6-like Protein"/>
    <property type="match status" value="1"/>
</dbReference>
<dbReference type="PROSITE" id="PS50878">
    <property type="entry name" value="RT_POL"/>
    <property type="match status" value="1"/>
</dbReference>
<name>A0A3R7MAG3_PENVA</name>
<dbReference type="InterPro" id="IPR043128">
    <property type="entry name" value="Rev_trsase/Diguanyl_cyclase"/>
</dbReference>
<evidence type="ECO:0000256" key="7">
    <source>
        <dbReference type="ARBA" id="ARBA00022918"/>
    </source>
</evidence>
<dbReference type="GO" id="GO:0003964">
    <property type="term" value="F:RNA-directed DNA polymerase activity"/>
    <property type="evidence" value="ECO:0007669"/>
    <property type="project" value="UniProtKB-KW"/>
</dbReference>
<organism evidence="11 12">
    <name type="scientific">Penaeus vannamei</name>
    <name type="common">Whiteleg shrimp</name>
    <name type="synonym">Litopenaeus vannamei</name>
    <dbReference type="NCBI Taxonomy" id="6689"/>
    <lineage>
        <taxon>Eukaryota</taxon>
        <taxon>Metazoa</taxon>
        <taxon>Ecdysozoa</taxon>
        <taxon>Arthropoda</taxon>
        <taxon>Crustacea</taxon>
        <taxon>Multicrustacea</taxon>
        <taxon>Malacostraca</taxon>
        <taxon>Eumalacostraca</taxon>
        <taxon>Eucarida</taxon>
        <taxon>Decapoda</taxon>
        <taxon>Dendrobranchiata</taxon>
        <taxon>Penaeoidea</taxon>
        <taxon>Penaeidae</taxon>
        <taxon>Penaeus</taxon>
    </lineage>
</organism>
<sequence>MSATHRMLPVCSLTSLPEWFFQVEQEFLLRNITTQTTKFRLLVTNLPPELLTVGDLLHNHRYATYDELKEAILRRAAPNPLTVLSSFLSSDAADNRTPTEILHHFQRLLTRTGTTFPPDVMRSLFLKWLPADIQQILLVSDAPLEQLALQADAMLVARAPTSSIATVSAATTTSAVTLTALAAHVATLSEAVQKISTQERSHSRPRFRTPSPPRFERDIRRSATPFCQPRFRVPSPPRKEWRKPRKLGAPVFRGPRRCLLYVRDASSSLRFLVDTGAEVSLLPASHRDKRFPYSCTLEAANTSPINTYGERSRTLSLEGEPAQRFQWIFLVADVPQPIIGADFMAHYGLTVDLQGMALIHQSGARTHAAPALVSTPIIYTVLPRTCAFKNILRKFPALTKPINRATQPRHEVRHHIVTHGPPANSRCRPLAPDRCRSAKAEFDHMMQLGIIRPSSSQWAAPLHLVKKKDGNWRPCGDYRHLNTITAPDRYPLPHLHSFSHKLSGCTVFSRIDLVRAYHQIPIAEEDIPKTAVITPFGLFEFLRMPFGFRNAAQTFQRFINDVTRGLEGVFAYIDDILVASASEADHARHLRALFGRLQEAGVVINPGKCLFGAASLSFLGHTVTSQGITPAQEKVTAIRKFPKPVTEKQL</sequence>
<keyword evidence="5" id="KW-0255">Endonuclease</keyword>
<comment type="caution">
    <text evidence="11">The sequence shown here is derived from an EMBL/GenBank/DDBJ whole genome shotgun (WGS) entry which is preliminary data.</text>
</comment>